<feature type="signal peptide" evidence="1">
    <location>
        <begin position="1"/>
        <end position="17"/>
    </location>
</feature>
<evidence type="ECO:0000313" key="4">
    <source>
        <dbReference type="Proteomes" id="UP000315439"/>
    </source>
</evidence>
<reference evidence="3 4" key="1">
    <citation type="submission" date="2019-07" db="EMBL/GenBank/DDBJ databases">
        <title>Draft genome for Aliikangiella sp. M105.</title>
        <authorList>
            <person name="Wang G."/>
        </authorList>
    </citation>
    <scope>NUCLEOTIDE SEQUENCE [LARGE SCALE GENOMIC DNA]</scope>
    <source>
        <strain evidence="3 4">M105</strain>
    </source>
</reference>
<dbReference type="Gene3D" id="2.60.120.260">
    <property type="entry name" value="Galactose-binding domain-like"/>
    <property type="match status" value="1"/>
</dbReference>
<gene>
    <name evidence="3" type="ORF">FLL46_21655</name>
</gene>
<dbReference type="RefSeq" id="WP_142933635.1">
    <property type="nucleotide sequence ID" value="NZ_ML660169.1"/>
</dbReference>
<comment type="caution">
    <text evidence="3">The sequence shown here is derived from an EMBL/GenBank/DDBJ whole genome shotgun (WGS) entry which is preliminary data.</text>
</comment>
<organism evidence="3 4">
    <name type="scientific">Aliikangiella coralliicola</name>
    <dbReference type="NCBI Taxonomy" id="2592383"/>
    <lineage>
        <taxon>Bacteria</taxon>
        <taxon>Pseudomonadati</taxon>
        <taxon>Pseudomonadota</taxon>
        <taxon>Gammaproteobacteria</taxon>
        <taxon>Oceanospirillales</taxon>
        <taxon>Pleioneaceae</taxon>
        <taxon>Aliikangiella</taxon>
    </lineage>
</organism>
<evidence type="ECO:0000256" key="1">
    <source>
        <dbReference type="SAM" id="SignalP"/>
    </source>
</evidence>
<feature type="chain" id="PRO_5021950817" description="DUF6701 domain-containing protein" evidence="1">
    <location>
        <begin position="18"/>
        <end position="1178"/>
    </location>
</feature>
<dbReference type="Proteomes" id="UP000315439">
    <property type="component" value="Unassembled WGS sequence"/>
</dbReference>
<feature type="domain" description="DUF6701" evidence="2">
    <location>
        <begin position="586"/>
        <end position="1176"/>
    </location>
</feature>
<keyword evidence="4" id="KW-1185">Reference proteome</keyword>
<keyword evidence="1" id="KW-0732">Signal</keyword>
<name>A0A545U693_9GAMM</name>
<protein>
    <recommendedName>
        <fullName evidence="2">DUF6701 domain-containing protein</fullName>
    </recommendedName>
</protein>
<accession>A0A545U693</accession>
<evidence type="ECO:0000259" key="2">
    <source>
        <dbReference type="Pfam" id="PF20419"/>
    </source>
</evidence>
<dbReference type="OrthoDB" id="9790247at2"/>
<dbReference type="EMBL" id="VIKS01000013">
    <property type="protein sequence ID" value="TQV84998.1"/>
    <property type="molecule type" value="Genomic_DNA"/>
</dbReference>
<dbReference type="Pfam" id="PF20419">
    <property type="entry name" value="DUF6701"/>
    <property type="match status" value="1"/>
</dbReference>
<proteinExistence type="predicted"/>
<evidence type="ECO:0000313" key="3">
    <source>
        <dbReference type="EMBL" id="TQV84998.1"/>
    </source>
</evidence>
<sequence>MWTAFTLCLLASTNLYAAYVFQTVTGEAFDTVTTDVAWTNDASQTGFPTDDDYELVNIGFTFYLGETGYTQVRVLANGALHFGADQGFHKDYTNEPLAITGIIDGPGFEEAADRAILGYWDDLEPSLGGTVRYGTLGSAPNRRFVASWENVPRYNGPGTSYSTQIVIYENGNVRFRYGNDDVNGSSATIGIEVSNSDFTEFSYNTSNSVSDANDILWIREFPALDDATASCADPNTVTVTFVADISPARANDPSNFSIDNGVTVTGATYINSTTVELTTSTLTTGTTYTLSTTFPTQNTTFILGNQVNDTFIDQFSSSNYGNNDGTQNWAANWIESDDDGSATSGNVLISGNELVMDDFPNTGGEPAIERQVDLSTYISATLSLDLRTPNNLESSDRFDISVSSNGGASYTILQSFSNDVTGSFSYDISSFLATNTRIRLRIENNYGGSTEFIAIDNVTITATRVEPCAPAVDHFVITHDGNGINCLREAITITAVDSGGATVTDYAGTTNLSLSTAHGNWFTVDSFGASADPAQGTLTDTAGDNNGAATYEFVAADLGTVVLYLENTVAETANIGVAEGLITDDNSEGNITFRPYGFVFTPSPITTQVAGRPFNITLTAAGQTPLQPECGVIEEYNGVQALNFWSTYSSPTSSNTSVTVNGSNIAATEAASVAQNITFTNGVAVIAAQYNDVGQIGISAKDETGIGEPPAGSADEIIGGISPFVVRPFGYDIQISGDPYADDGNDDVFATAGNNFSMTIRSVLWQAGDDTNNDGVPDPFIDTDANGEPDSGGDLSNNGVTPNISQITGNIALTPSALVVTNSNGILSNPSVSFASFPAPGAAGAGSFTLNQSWSEVGILQIDAFTNDFMGGGQNVTGQRINIGRFIPDNFLMTAPAITEQCGTFTYAGFFDGVNAGLDRNGQTFDVSGSITARNSANAATLNYAGAFAKLTNSDIAVQPFNTNTGLNASGQVNFSPAALNFVNGVTNYSSPTTDYQFDSLAAAFNLRLDLTATDSDNVTSGTVNSNAFEVRLGRIRLIDSYGPEISDLEMRLRSEYYDGTSWIINDADSCTTYIQTDASFDAASYTDNLNAGETATFSPVTTQNLANGISTIANGIQFSAPGVNNYGSVVVNLNLTGQNWLSFDWDGDNTLDPTSGLLSFGYYRGSDRIIYWREIRN</sequence>
<dbReference type="AlphaFoldDB" id="A0A545U693"/>
<dbReference type="InterPro" id="IPR046524">
    <property type="entry name" value="DUF6701"/>
</dbReference>